<evidence type="ECO:0000256" key="4">
    <source>
        <dbReference type="ARBA" id="ARBA00022989"/>
    </source>
</evidence>
<dbReference type="SUPFAM" id="SSF117892">
    <property type="entry name" value="Band 7/SPFH domain"/>
    <property type="match status" value="1"/>
</dbReference>
<dbReference type="SMART" id="SM00244">
    <property type="entry name" value="PHB"/>
    <property type="match status" value="1"/>
</dbReference>
<dbReference type="InterPro" id="IPR001107">
    <property type="entry name" value="Band_7"/>
</dbReference>
<dbReference type="InterPro" id="IPR036013">
    <property type="entry name" value="Band_7/SPFH_dom_sf"/>
</dbReference>
<comment type="caution">
    <text evidence="7">The sequence shown here is derived from an EMBL/GenBank/DDBJ whole genome shotgun (WGS) entry which is preliminary data.</text>
</comment>
<dbReference type="EMBL" id="MJGC01000066">
    <property type="protein sequence ID" value="OEJ74480.1"/>
    <property type="molecule type" value="Genomic_DNA"/>
</dbReference>
<evidence type="ECO:0000259" key="6">
    <source>
        <dbReference type="SMART" id="SM00244"/>
    </source>
</evidence>
<dbReference type="FunFam" id="3.30.479.30:FF:000004">
    <property type="entry name" value="Putative membrane protease family, stomatin"/>
    <property type="match status" value="1"/>
</dbReference>
<dbReference type="InterPro" id="IPR001972">
    <property type="entry name" value="Stomatin_HflK_fam"/>
</dbReference>
<feature type="domain" description="Band 7" evidence="6">
    <location>
        <begin position="19"/>
        <end position="177"/>
    </location>
</feature>
<dbReference type="RefSeq" id="WP_069967978.1">
    <property type="nucleotide sequence ID" value="NZ_CM124774.1"/>
</dbReference>
<dbReference type="InterPro" id="IPR018080">
    <property type="entry name" value="Band_7/stomatin-like_CS"/>
</dbReference>
<proteinExistence type="inferred from homology"/>
<dbReference type="Gene3D" id="3.30.479.30">
    <property type="entry name" value="Band 7 domain"/>
    <property type="match status" value="1"/>
</dbReference>
<dbReference type="Pfam" id="PF01145">
    <property type="entry name" value="Band_7"/>
    <property type="match status" value="1"/>
</dbReference>
<evidence type="ECO:0000256" key="3">
    <source>
        <dbReference type="ARBA" id="ARBA00022692"/>
    </source>
</evidence>
<keyword evidence="7" id="KW-0645">Protease</keyword>
<evidence type="ECO:0000313" key="7">
    <source>
        <dbReference type="EMBL" id="OEJ74480.1"/>
    </source>
</evidence>
<comment type="similarity">
    <text evidence="2">Belongs to the band 7/mec-2 family.</text>
</comment>
<dbReference type="PROSITE" id="PS01270">
    <property type="entry name" value="BAND_7"/>
    <property type="match status" value="1"/>
</dbReference>
<accession>A0A1E5QIJ2</accession>
<dbReference type="InterPro" id="IPR050710">
    <property type="entry name" value="Band7/mec-2_domain"/>
</dbReference>
<evidence type="ECO:0000256" key="1">
    <source>
        <dbReference type="ARBA" id="ARBA00004167"/>
    </source>
</evidence>
<keyword evidence="4" id="KW-1133">Transmembrane helix</keyword>
<dbReference type="AlphaFoldDB" id="A0A1E5QIJ2"/>
<dbReference type="GO" id="GO:0098552">
    <property type="term" value="C:side of membrane"/>
    <property type="evidence" value="ECO:0007669"/>
    <property type="project" value="UniProtKB-ARBA"/>
</dbReference>
<dbReference type="OrthoDB" id="9809197at2"/>
<evidence type="ECO:0000256" key="5">
    <source>
        <dbReference type="ARBA" id="ARBA00023136"/>
    </source>
</evidence>
<dbReference type="PANTHER" id="PTHR43327">
    <property type="entry name" value="STOMATIN-LIKE PROTEIN 2, MITOCHONDRIAL"/>
    <property type="match status" value="1"/>
</dbReference>
<keyword evidence="5" id="KW-0472">Membrane</keyword>
<dbReference type="PRINTS" id="PR00721">
    <property type="entry name" value="STOMATIN"/>
</dbReference>
<dbReference type="GO" id="GO:0008233">
    <property type="term" value="F:peptidase activity"/>
    <property type="evidence" value="ECO:0007669"/>
    <property type="project" value="UniProtKB-KW"/>
</dbReference>
<keyword evidence="3" id="KW-0812">Transmembrane</keyword>
<dbReference type="GO" id="GO:0005886">
    <property type="term" value="C:plasma membrane"/>
    <property type="evidence" value="ECO:0007669"/>
    <property type="project" value="UniProtKB-ARBA"/>
</dbReference>
<dbReference type="PANTHER" id="PTHR43327:SF10">
    <property type="entry name" value="STOMATIN-LIKE PROTEIN 2, MITOCHONDRIAL"/>
    <property type="match status" value="1"/>
</dbReference>
<evidence type="ECO:0000256" key="2">
    <source>
        <dbReference type="ARBA" id="ARBA00008164"/>
    </source>
</evidence>
<sequence>MLQAFLAILALISAIGLVGSIRVIKEAHEALVERLGRYNRRLKPGLNFIIPFIETIVIEALMSERVLEVPPQQAITKDSVSLKADAVVYWQILDLRRAYYAIDNVEMGIRNLILTMLRSDIGQMNLDETFASRKEINQSLLRQLDEGTGTWGVKITRVEVRDITPAKTVIDSMELERAAEIRKRAAILDAQGSAESMEILAQALKLDPNSREFLKFLVAQRYVEANQKLGESPNSKVVFMDPKALTHAMAELIEGQPYTGESDTNGNSSHR</sequence>
<organism evidence="7">
    <name type="scientific">Desertifilum tharense IPPAS B-1220</name>
    <dbReference type="NCBI Taxonomy" id="1781255"/>
    <lineage>
        <taxon>Bacteria</taxon>
        <taxon>Bacillati</taxon>
        <taxon>Cyanobacteriota</taxon>
        <taxon>Cyanophyceae</taxon>
        <taxon>Desertifilales</taxon>
        <taxon>Desertifilaceae</taxon>
        <taxon>Desertifilum</taxon>
    </lineage>
</organism>
<keyword evidence="7" id="KW-0378">Hydrolase</keyword>
<dbReference type="STRING" id="1781255.BH720_14760"/>
<comment type="subcellular location">
    <subcellularLocation>
        <location evidence="1">Membrane</location>
        <topology evidence="1">Single-pass membrane protein</topology>
    </subcellularLocation>
</comment>
<dbReference type="CDD" id="cd08829">
    <property type="entry name" value="SPFH_paraslipin"/>
    <property type="match status" value="1"/>
</dbReference>
<protein>
    <submittedName>
        <fullName evidence="7">Membrane protease subunit, stomatin/prohibitin</fullName>
    </submittedName>
</protein>
<dbReference type="GO" id="GO:0006508">
    <property type="term" value="P:proteolysis"/>
    <property type="evidence" value="ECO:0007669"/>
    <property type="project" value="UniProtKB-KW"/>
</dbReference>
<name>A0A1E5QIJ2_9CYAN</name>
<reference evidence="7" key="1">
    <citation type="submission" date="2016-09" db="EMBL/GenBank/DDBJ databases">
        <title>Draft genome of thermotolerant cyanobacterium Desertifilum sp. strain IPPAS B-1220.</title>
        <authorList>
            <person name="Sinetova M.A."/>
            <person name="Bolakhan K."/>
            <person name="Zayadan B.K."/>
            <person name="Mironov K.S."/>
            <person name="Ustinova V."/>
            <person name="Kupriyanova E.V."/>
            <person name="Sidorov R.A."/>
            <person name="Skrypnik A.N."/>
            <person name="Gogoleva N.E."/>
            <person name="Gogolev Y.V."/>
            <person name="Los D.A."/>
        </authorList>
    </citation>
    <scope>NUCLEOTIDE SEQUENCE [LARGE SCALE GENOMIC DNA]</scope>
    <source>
        <strain evidence="7">IPPAS B-1220</strain>
    </source>
</reference>
<gene>
    <name evidence="7" type="ORF">BH720_14760</name>
</gene>